<evidence type="ECO:0000313" key="2">
    <source>
        <dbReference type="EMBL" id="KAK0641453.1"/>
    </source>
</evidence>
<proteinExistence type="predicted"/>
<keyword evidence="3" id="KW-1185">Reference proteome</keyword>
<feature type="compositionally biased region" description="Polar residues" evidence="1">
    <location>
        <begin position="237"/>
        <end position="247"/>
    </location>
</feature>
<reference evidence="2" key="1">
    <citation type="submission" date="2023-06" db="EMBL/GenBank/DDBJ databases">
        <title>Genome-scale phylogeny and comparative genomics of the fungal order Sordariales.</title>
        <authorList>
            <consortium name="Lawrence Berkeley National Laboratory"/>
            <person name="Hensen N."/>
            <person name="Bonometti L."/>
            <person name="Westerberg I."/>
            <person name="Brannstrom I.O."/>
            <person name="Guillou S."/>
            <person name="Cros-Aarteil S."/>
            <person name="Calhoun S."/>
            <person name="Haridas S."/>
            <person name="Kuo A."/>
            <person name="Mondo S."/>
            <person name="Pangilinan J."/>
            <person name="Riley R."/>
            <person name="Labutti K."/>
            <person name="Andreopoulos B."/>
            <person name="Lipzen A."/>
            <person name="Chen C."/>
            <person name="Yanf M."/>
            <person name="Daum C."/>
            <person name="Ng V."/>
            <person name="Clum A."/>
            <person name="Steindorff A."/>
            <person name="Ohm R."/>
            <person name="Martin F."/>
            <person name="Silar P."/>
            <person name="Natvig D."/>
            <person name="Lalanne C."/>
            <person name="Gautier V."/>
            <person name="Ament-Velasquez S.L."/>
            <person name="Kruys A."/>
            <person name="Hutchinson M.I."/>
            <person name="Powell A.J."/>
            <person name="Barry K."/>
            <person name="Miller A.N."/>
            <person name="Grigoriev I.V."/>
            <person name="Debuchy R."/>
            <person name="Gladieux P."/>
            <person name="Thoren M.H."/>
            <person name="Johannesson H."/>
        </authorList>
    </citation>
    <scope>NUCLEOTIDE SEQUENCE</scope>
    <source>
        <strain evidence="2">SMH2532-1</strain>
    </source>
</reference>
<name>A0AA40CL44_9PEZI</name>
<accession>A0AA40CL44</accession>
<comment type="caution">
    <text evidence="2">The sequence shown here is derived from an EMBL/GenBank/DDBJ whole genome shotgun (WGS) entry which is preliminary data.</text>
</comment>
<dbReference type="EMBL" id="JAULSV010000006">
    <property type="protein sequence ID" value="KAK0641453.1"/>
    <property type="molecule type" value="Genomic_DNA"/>
</dbReference>
<evidence type="ECO:0000313" key="3">
    <source>
        <dbReference type="Proteomes" id="UP001174936"/>
    </source>
</evidence>
<feature type="region of interest" description="Disordered" evidence="1">
    <location>
        <begin position="170"/>
        <end position="248"/>
    </location>
</feature>
<dbReference type="AlphaFoldDB" id="A0AA40CL44"/>
<evidence type="ECO:0000256" key="1">
    <source>
        <dbReference type="SAM" id="MobiDB-lite"/>
    </source>
</evidence>
<protein>
    <submittedName>
        <fullName evidence="2">Uncharacterized protein</fullName>
    </submittedName>
</protein>
<gene>
    <name evidence="2" type="ORF">B0T16DRAFT_393725</name>
</gene>
<feature type="compositionally biased region" description="Polar residues" evidence="1">
    <location>
        <begin position="176"/>
        <end position="194"/>
    </location>
</feature>
<organism evidence="2 3">
    <name type="scientific">Cercophora newfieldiana</name>
    <dbReference type="NCBI Taxonomy" id="92897"/>
    <lineage>
        <taxon>Eukaryota</taxon>
        <taxon>Fungi</taxon>
        <taxon>Dikarya</taxon>
        <taxon>Ascomycota</taxon>
        <taxon>Pezizomycotina</taxon>
        <taxon>Sordariomycetes</taxon>
        <taxon>Sordariomycetidae</taxon>
        <taxon>Sordariales</taxon>
        <taxon>Lasiosphaeriaceae</taxon>
        <taxon>Cercophora</taxon>
    </lineage>
</organism>
<feature type="region of interest" description="Disordered" evidence="1">
    <location>
        <begin position="321"/>
        <end position="343"/>
    </location>
</feature>
<dbReference type="Proteomes" id="UP001174936">
    <property type="component" value="Unassembled WGS sequence"/>
</dbReference>
<sequence length="343" mass="38107">MSFFPQQSASGNYGNSQLGNSGGASAIILAPPPILDSTPVPGSDLLYRDEFSSVPYLEQKVSLLEAQLGQQRLNLAALRAQGAAPKLIHEVQRAIISTTKRLATWRDRAVIKVTRRNAVIAGRERLSRALPAPRADTTTIATQSGLRVKREVDAVVAPKRAPWISVKQEPAVQFAPPTNGQQLPRQTNTENTRGPSLYDIPEFRPEKSQPRNPSKPVAPLSPTHHNWPCRNPVKPAPSSTVHRNSYQDFDRPKDSELVVDQLRYSESPPRCDHWFSDSYWKGHSESKELPHQDHVACAYDDHRRPTGWSLCPVHITATSPTASSYSQRGECTARNTRHEEKGV</sequence>